<sequence>MLLWSYDVTKKKSPTAYRIMLTALCHFDGLKNSEVGRHNAMFSKRTFSIKSQESRVKNAKKKSILILLKIL</sequence>
<evidence type="ECO:0000313" key="1">
    <source>
        <dbReference type="EMBL" id="EIJ38847.1"/>
    </source>
</evidence>
<organism evidence="1 3">
    <name type="scientific">Galbibacter orientalis DSM 19592</name>
    <dbReference type="NCBI Taxonomy" id="926559"/>
    <lineage>
        <taxon>Bacteria</taxon>
        <taxon>Pseudomonadati</taxon>
        <taxon>Bacteroidota</taxon>
        <taxon>Flavobacteriia</taxon>
        <taxon>Flavobacteriales</taxon>
        <taxon>Flavobacteriaceae</taxon>
        <taxon>Galbibacter</taxon>
    </lineage>
</organism>
<dbReference type="EMBL" id="JH651379">
    <property type="protein sequence ID" value="EIJ40097.1"/>
    <property type="molecule type" value="Genomic_DNA"/>
</dbReference>
<reference evidence="1 3" key="1">
    <citation type="submission" date="2012-02" db="EMBL/GenBank/DDBJ databases">
        <title>Improved High-Quality Draft genome of Joostella marina DSM 19592.</title>
        <authorList>
            <consortium name="US DOE Joint Genome Institute (JGI-PGF)"/>
            <person name="Lucas S."/>
            <person name="Copeland A."/>
            <person name="Lapidus A."/>
            <person name="Bruce D."/>
            <person name="Goodwin L."/>
            <person name="Pitluck S."/>
            <person name="Peters L."/>
            <person name="Chertkov O."/>
            <person name="Ovchinnikova G."/>
            <person name="Kyrpides N."/>
            <person name="Mavromatis K."/>
            <person name="Detter J.C."/>
            <person name="Han C."/>
            <person name="Land M."/>
            <person name="Hauser L."/>
            <person name="Markowitz V."/>
            <person name="Cheng J.-F."/>
            <person name="Hugenholtz P."/>
            <person name="Woyke T."/>
            <person name="Wu D."/>
            <person name="Tindall B."/>
            <person name="Brambilla E."/>
            <person name="Klenk H.-P."/>
            <person name="Eisen J.A."/>
        </authorList>
    </citation>
    <scope>NUCLEOTIDE SEQUENCE [LARGE SCALE GENOMIC DNA]</scope>
    <source>
        <strain evidence="1 3">DSM 19592</strain>
    </source>
</reference>
<proteinExistence type="predicted"/>
<dbReference type="EMBL" id="JH651379">
    <property type="protein sequence ID" value="EIJ38847.1"/>
    <property type="molecule type" value="Genomic_DNA"/>
</dbReference>
<gene>
    <name evidence="1" type="ORF">JoomaDRAFT_1848</name>
    <name evidence="2" type="ORF">JoomaDRAFT_3150</name>
</gene>
<evidence type="ECO:0000313" key="2">
    <source>
        <dbReference type="EMBL" id="EIJ40097.1"/>
    </source>
</evidence>
<evidence type="ECO:0000313" key="3">
    <source>
        <dbReference type="Proteomes" id="UP000004690"/>
    </source>
</evidence>
<keyword evidence="3" id="KW-1185">Reference proteome</keyword>
<accession>I3C5F4</accession>
<dbReference type="HOGENOM" id="CLU_2734644_0_0_10"/>
<dbReference type="Proteomes" id="UP000004690">
    <property type="component" value="Unassembled WGS sequence"/>
</dbReference>
<name>I3C5F4_9FLAO</name>
<dbReference type="AlphaFoldDB" id="I3C5F4"/>
<protein>
    <submittedName>
        <fullName evidence="1">Uncharacterized protein</fullName>
    </submittedName>
</protein>